<dbReference type="OrthoDB" id="8545738at2"/>
<sequence>MATKKKSANKAASSPAVDKDTAKALAKVALRPSANAAAVVTEYTKMFGDHDINDLVDELVDSIEKVNAGDMKRCEGMLMGQAQALQSIFVNLSRRAINQEYLKNYEAFMRMALKAQSQCRQTLETLSNIKNPPVVYAKQANISNGPQQINNGVPAQTPHAEEIKNQSNELLEVIDGERLDSGTAQETIGSNTALATMG</sequence>
<protein>
    <submittedName>
        <fullName evidence="1">Uncharacterized protein</fullName>
    </submittedName>
</protein>
<dbReference type="EMBL" id="LUUG01000095">
    <property type="protein sequence ID" value="OAI00814.1"/>
    <property type="molecule type" value="Genomic_DNA"/>
</dbReference>
<reference evidence="1 2" key="1">
    <citation type="submission" date="2016-03" db="EMBL/GenBank/DDBJ databases">
        <authorList>
            <person name="Ploux O."/>
        </authorList>
    </citation>
    <scope>NUCLEOTIDE SEQUENCE [LARGE SCALE GENOMIC DNA]</scope>
    <source>
        <strain evidence="1 2">R-45363</strain>
    </source>
</reference>
<gene>
    <name evidence="1" type="ORF">A1332_18205</name>
</gene>
<evidence type="ECO:0000313" key="2">
    <source>
        <dbReference type="Proteomes" id="UP000078090"/>
    </source>
</evidence>
<name>A0A177M5J5_METMH</name>
<accession>A0A177M5J5</accession>
<comment type="caution">
    <text evidence="1">The sequence shown here is derived from an EMBL/GenBank/DDBJ whole genome shotgun (WGS) entry which is preliminary data.</text>
</comment>
<proteinExistence type="predicted"/>
<evidence type="ECO:0000313" key="1">
    <source>
        <dbReference type="EMBL" id="OAI00814.1"/>
    </source>
</evidence>
<dbReference type="Proteomes" id="UP000078090">
    <property type="component" value="Unassembled WGS sequence"/>
</dbReference>
<organism evidence="1 2">
    <name type="scientific">Methylomonas methanica</name>
    <dbReference type="NCBI Taxonomy" id="421"/>
    <lineage>
        <taxon>Bacteria</taxon>
        <taxon>Pseudomonadati</taxon>
        <taxon>Pseudomonadota</taxon>
        <taxon>Gammaproteobacteria</taxon>
        <taxon>Methylococcales</taxon>
        <taxon>Methylococcaceae</taxon>
        <taxon>Methylomonas</taxon>
    </lineage>
</organism>
<dbReference type="RefSeq" id="WP_064009735.1">
    <property type="nucleotide sequence ID" value="NZ_LUUG01000095.1"/>
</dbReference>
<dbReference type="AlphaFoldDB" id="A0A177M5J5"/>